<keyword evidence="3" id="KW-1185">Reference proteome</keyword>
<feature type="region of interest" description="Disordered" evidence="1">
    <location>
        <begin position="65"/>
        <end position="87"/>
    </location>
</feature>
<evidence type="ECO:0000256" key="1">
    <source>
        <dbReference type="SAM" id="MobiDB-lite"/>
    </source>
</evidence>
<name>A0A1Y1HND5_KLENI</name>
<accession>A0A1Y1HND5</accession>
<reference evidence="2 3" key="1">
    <citation type="journal article" date="2014" name="Nat. Commun.">
        <title>Klebsormidium flaccidum genome reveals primary factors for plant terrestrial adaptation.</title>
        <authorList>
            <person name="Hori K."/>
            <person name="Maruyama F."/>
            <person name="Fujisawa T."/>
            <person name="Togashi T."/>
            <person name="Yamamoto N."/>
            <person name="Seo M."/>
            <person name="Sato S."/>
            <person name="Yamada T."/>
            <person name="Mori H."/>
            <person name="Tajima N."/>
            <person name="Moriyama T."/>
            <person name="Ikeuchi M."/>
            <person name="Watanabe M."/>
            <person name="Wada H."/>
            <person name="Kobayashi K."/>
            <person name="Saito M."/>
            <person name="Masuda T."/>
            <person name="Sasaki-Sekimoto Y."/>
            <person name="Mashiguchi K."/>
            <person name="Awai K."/>
            <person name="Shimojima M."/>
            <person name="Masuda S."/>
            <person name="Iwai M."/>
            <person name="Nobusawa T."/>
            <person name="Narise T."/>
            <person name="Kondo S."/>
            <person name="Saito H."/>
            <person name="Sato R."/>
            <person name="Murakawa M."/>
            <person name="Ihara Y."/>
            <person name="Oshima-Yamada Y."/>
            <person name="Ohtaka K."/>
            <person name="Satoh M."/>
            <person name="Sonobe K."/>
            <person name="Ishii M."/>
            <person name="Ohtani R."/>
            <person name="Kanamori-Sato M."/>
            <person name="Honoki R."/>
            <person name="Miyazaki D."/>
            <person name="Mochizuki H."/>
            <person name="Umetsu J."/>
            <person name="Higashi K."/>
            <person name="Shibata D."/>
            <person name="Kamiya Y."/>
            <person name="Sato N."/>
            <person name="Nakamura Y."/>
            <person name="Tabata S."/>
            <person name="Ida S."/>
            <person name="Kurokawa K."/>
            <person name="Ohta H."/>
        </authorList>
    </citation>
    <scope>NUCLEOTIDE SEQUENCE [LARGE SCALE GENOMIC DNA]</scope>
    <source>
        <strain evidence="2 3">NIES-2285</strain>
    </source>
</reference>
<dbReference type="AlphaFoldDB" id="A0A1Y1HND5"/>
<sequence length="256" mass="28181">MVSEERKRLELLSRMLVERVREIVGLVGIRHSLYYKNQDVVEGIAEFLVTGGTPSLDAKLQSLGTPITPPQGTTPLAMRSRDTGPELHDETLIDPLEKGPEIASNERQRMQQSGGKPFAELVGGIVVDQLGDMEKQVCPAESQEEENRKQKHPEVSLQGEEDEDSVATRRLESLISVAEARSTLFETFNANQKGLVHDSGLVLNSRELADSLYKLLLEAERVLLPALATRGYNAIKGLSAILERYEDSRSTSGTSG</sequence>
<evidence type="ECO:0000313" key="3">
    <source>
        <dbReference type="Proteomes" id="UP000054558"/>
    </source>
</evidence>
<feature type="region of interest" description="Disordered" evidence="1">
    <location>
        <begin position="138"/>
        <end position="164"/>
    </location>
</feature>
<feature type="compositionally biased region" description="Basic and acidic residues" evidence="1">
    <location>
        <begin position="145"/>
        <end position="154"/>
    </location>
</feature>
<evidence type="ECO:0000313" key="2">
    <source>
        <dbReference type="EMBL" id="GAQ80155.1"/>
    </source>
</evidence>
<dbReference type="EMBL" id="DF236996">
    <property type="protein sequence ID" value="GAQ80155.1"/>
    <property type="molecule type" value="Genomic_DNA"/>
</dbReference>
<dbReference type="Proteomes" id="UP000054558">
    <property type="component" value="Unassembled WGS sequence"/>
</dbReference>
<organism evidence="2 3">
    <name type="scientific">Klebsormidium nitens</name>
    <name type="common">Green alga</name>
    <name type="synonym">Ulothrix nitens</name>
    <dbReference type="NCBI Taxonomy" id="105231"/>
    <lineage>
        <taxon>Eukaryota</taxon>
        <taxon>Viridiplantae</taxon>
        <taxon>Streptophyta</taxon>
        <taxon>Klebsormidiophyceae</taxon>
        <taxon>Klebsormidiales</taxon>
        <taxon>Klebsormidiaceae</taxon>
        <taxon>Klebsormidium</taxon>
    </lineage>
</organism>
<gene>
    <name evidence="2" type="ORF">KFL_000470280</name>
</gene>
<feature type="compositionally biased region" description="Low complexity" evidence="1">
    <location>
        <begin position="65"/>
        <end position="75"/>
    </location>
</feature>
<protein>
    <submittedName>
        <fullName evidence="2">Uncharacterized protein</fullName>
    </submittedName>
</protein>
<proteinExistence type="predicted"/>